<comment type="caution">
    <text evidence="2">The sequence shown here is derived from an EMBL/GenBank/DDBJ whole genome shotgun (WGS) entry which is preliminary data.</text>
</comment>
<dbReference type="AlphaFoldDB" id="A0A7X0PCV7"/>
<dbReference type="EMBL" id="JACHLK010000003">
    <property type="protein sequence ID" value="MBB6559585.1"/>
    <property type="molecule type" value="Genomic_DNA"/>
</dbReference>
<keyword evidence="3" id="KW-1185">Reference proteome</keyword>
<gene>
    <name evidence="2" type="ORF">HNP48_002252</name>
</gene>
<dbReference type="Proteomes" id="UP000575083">
    <property type="component" value="Unassembled WGS sequence"/>
</dbReference>
<evidence type="ECO:0000313" key="3">
    <source>
        <dbReference type="Proteomes" id="UP000575083"/>
    </source>
</evidence>
<reference evidence="2 3" key="1">
    <citation type="submission" date="2020-08" db="EMBL/GenBank/DDBJ databases">
        <title>Functional genomics of gut bacteria from endangered species of beetles.</title>
        <authorList>
            <person name="Carlos-Shanley C."/>
        </authorList>
    </citation>
    <scope>NUCLEOTIDE SEQUENCE [LARGE SCALE GENOMIC DNA]</scope>
    <source>
        <strain evidence="2 3">S00198</strain>
    </source>
</reference>
<feature type="compositionally biased region" description="Polar residues" evidence="1">
    <location>
        <begin position="43"/>
        <end position="57"/>
    </location>
</feature>
<proteinExistence type="predicted"/>
<protein>
    <recommendedName>
        <fullName evidence="4">Carbon storage regulator, CsrA</fullName>
    </recommendedName>
</protein>
<evidence type="ECO:0000313" key="2">
    <source>
        <dbReference type="EMBL" id="MBB6559585.1"/>
    </source>
</evidence>
<sequence length="86" mass="9168">MSTTKFHIELAAGQSITVGDTIVTLQHKSGQRARLLVQAPTDTTVTHPGRSPVSNPSAHECAPSPELGKEHTHGKHPVRRSTPTVS</sequence>
<organism evidence="2 3">
    <name type="scientific">Acidovorax soli</name>
    <dbReference type="NCBI Taxonomy" id="592050"/>
    <lineage>
        <taxon>Bacteria</taxon>
        <taxon>Pseudomonadati</taxon>
        <taxon>Pseudomonadota</taxon>
        <taxon>Betaproteobacteria</taxon>
        <taxon>Burkholderiales</taxon>
        <taxon>Comamonadaceae</taxon>
        <taxon>Acidovorax</taxon>
    </lineage>
</organism>
<feature type="region of interest" description="Disordered" evidence="1">
    <location>
        <begin position="43"/>
        <end position="86"/>
    </location>
</feature>
<dbReference type="RefSeq" id="WP_184856981.1">
    <property type="nucleotide sequence ID" value="NZ_JACHLK010000003.1"/>
</dbReference>
<evidence type="ECO:0008006" key="4">
    <source>
        <dbReference type="Google" id="ProtNLM"/>
    </source>
</evidence>
<name>A0A7X0PCV7_9BURK</name>
<evidence type="ECO:0000256" key="1">
    <source>
        <dbReference type="SAM" id="MobiDB-lite"/>
    </source>
</evidence>
<accession>A0A7X0PCV7</accession>